<dbReference type="EMBL" id="KF623294">
    <property type="protein sequence ID" value="AGX01864.1"/>
    <property type="molecule type" value="Genomic_DNA"/>
</dbReference>
<dbReference type="RefSeq" id="YP_009010195.1">
    <property type="nucleotide sequence ID" value="NC_023610.1"/>
</dbReference>
<keyword evidence="2" id="KW-1185">Reference proteome</keyword>
<sequence>MDITKLKRNPAVVVAALKELPDGSLAVLKPCRIHVPETFRSKQLLTMGRDTLSMGFFSVILDSGEYGVYTIPAMIRLNPAETVTTTIDEREYYEFRFQPGQILVKSTDLVKDNILLYYLVEEIVARGRIPWYYTYEDLGEFFNLMLKYAGSSLVLTPAVGEMVIAQIARMMADRRRPIREILKKVAEDVSDRVAWVPLRNVEFGAQDTTAKVTGSYMAEGLDSAIVNPSDKVSKMESILRT</sequence>
<evidence type="ECO:0000313" key="1">
    <source>
        <dbReference type="EMBL" id="AGX01864.1"/>
    </source>
</evidence>
<accession>W8D076</accession>
<evidence type="ECO:0000313" key="2">
    <source>
        <dbReference type="Proteomes" id="UP000204235"/>
    </source>
</evidence>
<dbReference type="KEGG" id="vg:18501037"/>
<dbReference type="GeneID" id="18501037"/>
<dbReference type="OrthoDB" id="6826at10239"/>
<reference evidence="1 2" key="1">
    <citation type="journal article" date="2014" name="FEMS Microbiol. Lett.">
        <title>The genome of the Erwinia amylovora phage PhiEaH1 reveals greater diversity and broadens the applicability of phages for the treatment of fire blight.</title>
        <authorList>
            <person name="Meczker K."/>
            <person name="Domotor D."/>
            <person name="Vass J."/>
            <person name="Rakhely G."/>
            <person name="Schneider G."/>
            <person name="Kovacs T."/>
        </authorList>
    </citation>
    <scope>NUCLEOTIDE SEQUENCE [LARGE SCALE GENOMIC DNA]</scope>
</reference>
<proteinExistence type="predicted"/>
<dbReference type="Proteomes" id="UP000204235">
    <property type="component" value="Segment"/>
</dbReference>
<organism evidence="1 2">
    <name type="scientific">Erwinia phage PhiEaH1</name>
    <dbReference type="NCBI Taxonomy" id="1401669"/>
    <lineage>
        <taxon>Viruses</taxon>
        <taxon>Duplodnaviria</taxon>
        <taxon>Heunggongvirae</taxon>
        <taxon>Uroviricota</taxon>
        <taxon>Caudoviricetes</taxon>
        <taxon>Chimalliviridae</taxon>
        <taxon>Iapetusvirus</taxon>
        <taxon>Iapetusvirus EaH1</taxon>
    </lineage>
</organism>
<protein>
    <submittedName>
        <fullName evidence="1">Uncharacterized protein</fullName>
    </submittedName>
</protein>
<name>W8D076_9CAUD</name>